<dbReference type="Xenbase" id="XB-GENE-29085631">
    <property type="gene designation" value="LOC101731824"/>
</dbReference>
<dbReference type="Pfam" id="PF00069">
    <property type="entry name" value="Pkinase"/>
    <property type="match status" value="1"/>
</dbReference>
<keyword evidence="2" id="KW-0067">ATP-binding</keyword>
<dbReference type="OrthoDB" id="9366758at2759"/>
<name>A0A8J1JY63_XENTR</name>
<dbReference type="Pfam" id="PF07714">
    <property type="entry name" value="PK_Tyr_Ser-Thr"/>
    <property type="match status" value="1"/>
</dbReference>
<dbReference type="Proteomes" id="UP000008143">
    <property type="component" value="Chromosome 7"/>
</dbReference>
<dbReference type="AlphaFoldDB" id="A0A8J1JY63"/>
<feature type="domain" description="Protein kinase" evidence="4">
    <location>
        <begin position="913"/>
        <end position="1166"/>
    </location>
</feature>
<dbReference type="InterPro" id="IPR011009">
    <property type="entry name" value="Kinase-like_dom_sf"/>
</dbReference>
<dbReference type="AGR" id="Xenbase:XB-GENE-29085631"/>
<proteinExistence type="predicted"/>
<feature type="region of interest" description="Disordered" evidence="3">
    <location>
        <begin position="210"/>
        <end position="229"/>
    </location>
</feature>
<dbReference type="GeneID" id="101731824"/>
<evidence type="ECO:0000259" key="4">
    <source>
        <dbReference type="PROSITE" id="PS50011"/>
    </source>
</evidence>
<dbReference type="InterPro" id="IPR000719">
    <property type="entry name" value="Prot_kinase_dom"/>
</dbReference>
<dbReference type="Gene3D" id="1.10.510.10">
    <property type="entry name" value="Transferase(Phosphotransferase) domain 1"/>
    <property type="match status" value="2"/>
</dbReference>
<evidence type="ECO:0000256" key="2">
    <source>
        <dbReference type="ARBA" id="ARBA00022840"/>
    </source>
</evidence>
<keyword evidence="5" id="KW-1185">Reference proteome</keyword>
<accession>A0A8J1JY63</accession>
<reference evidence="6" key="1">
    <citation type="submission" date="2025-08" db="UniProtKB">
        <authorList>
            <consortium name="RefSeq"/>
        </authorList>
    </citation>
    <scope>IDENTIFICATION</scope>
    <source>
        <strain evidence="6">Nigerian</strain>
        <tissue evidence="6">Liver and blood</tissue>
    </source>
</reference>
<dbReference type="OMA" id="YFWISAA"/>
<evidence type="ECO:0000256" key="1">
    <source>
        <dbReference type="ARBA" id="ARBA00022741"/>
    </source>
</evidence>
<dbReference type="GO" id="GO:0004715">
    <property type="term" value="F:non-membrane spanning protein tyrosine kinase activity"/>
    <property type="evidence" value="ECO:0000318"/>
    <property type="project" value="GO_Central"/>
</dbReference>
<dbReference type="GO" id="GO:0005524">
    <property type="term" value="F:ATP binding"/>
    <property type="evidence" value="ECO:0007669"/>
    <property type="project" value="UniProtKB-KW"/>
</dbReference>
<organism evidence="5 6">
    <name type="scientific">Xenopus tropicalis</name>
    <name type="common">Western clawed frog</name>
    <name type="synonym">Silurana tropicalis</name>
    <dbReference type="NCBI Taxonomy" id="8364"/>
    <lineage>
        <taxon>Eukaryota</taxon>
        <taxon>Metazoa</taxon>
        <taxon>Chordata</taxon>
        <taxon>Craniata</taxon>
        <taxon>Vertebrata</taxon>
        <taxon>Euteleostomi</taxon>
        <taxon>Amphibia</taxon>
        <taxon>Batrachia</taxon>
        <taxon>Anura</taxon>
        <taxon>Pipoidea</taxon>
        <taxon>Pipidae</taxon>
        <taxon>Xenopodinae</taxon>
        <taxon>Xenopus</taxon>
        <taxon>Silurana</taxon>
    </lineage>
</organism>
<sequence length="1252" mass="145680">MAERIYDDICNSVSRRCERCGKENFGDMISHDWVCYDFYVLSAPEPRNRRHEEIDEFLTNDVIKPLEIQGYNCFHGCRDLIGGQLLFEALSEPMVKIPTTIVPVYKDRKFAAFRNFLLRPDLLPRIVFILFDATNISSMFDSRMCFSLKSSDSLLVERISNTIDINKQRIPPTKRQFDICSNSETTTFSWSESRRNDHTRHPTEAEAHGFSIHPEGHKSQPGRQTGRATSEELEVHLHNITDQTSPNDLLNLCKHKDKKIRNCAAKTLTKVIQKDITAFYQNYDTRKFEKEAKYLIENEHAYHTDMYSNFHKLYFWISAAIFLKRYKCKDPSLKVYVKTLTLKKFKNSQNAFDEMCQKIYHKLTVALHARIKKNWPNQSDENELSVKQLDACLSLMDQQASFTRDLTNDANQIMKSIQHLPWDLKYIFYGIITNKIFKKNSVESRNIFQEMCNLAGKKHRGIIVDLIESMTEYIQKSFTTRESLNVYLNFLLNIWKMENKKDDKLMEIMKHFLPKLVYHPLSKVRELIASLVFSGDWNMIDLRQLGSTCIRVDEDLAERCFREKLSEDYPDLTIKEQVQTTQNALIFEAETREGSSLLYMSKQRSLNDILQTNTTDDKYVSFNKMSSVLETCQESEYIAGLRQLNSNGIPPFYVIEHGEPLLDFLHKNENRLTLSKVADILIDITRAIHHCHSKSVILCDITPASFEVFHRMDGSIQIRLANFQHATFVDNENSVDISEGYESSDSFPYIDGETTESVAVYFSAPETLKYKQFSQYSDMWMTSATFYSTILYGRRPFEELAHLSTAQFVKEIISNHTVEIPNLFPPDLWDILATNFLSDISKRKLTETLLQDLEKYKSSLGDQQKRMYTARSVCCLLNPEDIQRGFLDEKDNFIQEDVKEPIDPRQLNYSDDFKQRSYMNEKDLYSQPDVKEAGQIMFRDQFKPRNNRLHETVSMRMSKRTRIKLKRLHHQNILGVEKISMYYYTTSLISLPLGMYISTLDKVIADTSISRFLSYFQQIASALQYLHSENILHCDLRCKYIYVNPQAGTLKVGHFGRAVTWESNQTRFVIKKMPLDAEKWSAPEVRANGLYSVASDIFNFGSLYWEAVQIQEKNARYVEYPEERKDCIRQLTDCIKNCFDNNPTKRPLLTTILHNITDLQGTYESFSSNAEAAVSLLSTENYEVSIQGEDNDSIYELPTNFSEAYSSNNQWPKLIRELILKGKITRNSSPLASQRDMSIYSSYEDVGFNVRK</sequence>
<dbReference type="SUPFAM" id="SSF56112">
    <property type="entry name" value="Protein kinase-like (PK-like)"/>
    <property type="match status" value="2"/>
</dbReference>
<protein>
    <submittedName>
        <fullName evidence="6">Uncharacterized protein LOC101731824</fullName>
    </submittedName>
</protein>
<evidence type="ECO:0000313" key="7">
    <source>
        <dbReference type="Xenbase" id="XB-GENE-29085631"/>
    </source>
</evidence>
<dbReference type="KEGG" id="xtr:101731824"/>
<evidence type="ECO:0000256" key="3">
    <source>
        <dbReference type="SAM" id="MobiDB-lite"/>
    </source>
</evidence>
<dbReference type="RefSeq" id="XP_031761975.1">
    <property type="nucleotide sequence ID" value="XM_031906115.1"/>
</dbReference>
<evidence type="ECO:0000313" key="6">
    <source>
        <dbReference type="RefSeq" id="XP_031761975.1"/>
    </source>
</evidence>
<dbReference type="PROSITE" id="PS50011">
    <property type="entry name" value="PROTEIN_KINASE_DOM"/>
    <property type="match status" value="2"/>
</dbReference>
<dbReference type="InterPro" id="IPR001245">
    <property type="entry name" value="Ser-Thr/Tyr_kinase_cat_dom"/>
</dbReference>
<gene>
    <name evidence="6 7" type="primary">LOC101731824</name>
</gene>
<dbReference type="PANTHER" id="PTHR24418">
    <property type="entry name" value="TYROSINE-PROTEIN KINASE"/>
    <property type="match status" value="1"/>
</dbReference>
<feature type="domain" description="Protein kinase" evidence="4">
    <location>
        <begin position="572"/>
        <end position="857"/>
    </location>
</feature>
<keyword evidence="1" id="KW-0547">Nucleotide-binding</keyword>
<evidence type="ECO:0000313" key="5">
    <source>
        <dbReference type="Proteomes" id="UP000008143"/>
    </source>
</evidence>
<dbReference type="GO" id="GO:0005886">
    <property type="term" value="C:plasma membrane"/>
    <property type="evidence" value="ECO:0000318"/>
    <property type="project" value="GO_Central"/>
</dbReference>
<dbReference type="InterPro" id="IPR050198">
    <property type="entry name" value="Non-receptor_tyrosine_kinases"/>
</dbReference>